<reference evidence="1" key="1">
    <citation type="submission" date="2019-10" db="EMBL/GenBank/DDBJ databases">
        <authorList>
            <consortium name="DOE Joint Genome Institute"/>
            <person name="Kuo A."/>
            <person name="Miyauchi S."/>
            <person name="Kiss E."/>
            <person name="Drula E."/>
            <person name="Kohler A."/>
            <person name="Sanchez-Garcia M."/>
            <person name="Andreopoulos B."/>
            <person name="Barry K.W."/>
            <person name="Bonito G."/>
            <person name="Buee M."/>
            <person name="Carver A."/>
            <person name="Chen C."/>
            <person name="Cichocki N."/>
            <person name="Clum A."/>
            <person name="Culley D."/>
            <person name="Crous P.W."/>
            <person name="Fauchery L."/>
            <person name="Girlanda M."/>
            <person name="Hayes R."/>
            <person name="Keri Z."/>
            <person name="Labutti K."/>
            <person name="Lipzen A."/>
            <person name="Lombard V."/>
            <person name="Magnuson J."/>
            <person name="Maillard F."/>
            <person name="Morin E."/>
            <person name="Murat C."/>
            <person name="Nolan M."/>
            <person name="Ohm R."/>
            <person name="Pangilinan J."/>
            <person name="Pereira M."/>
            <person name="Perotto S."/>
            <person name="Peter M."/>
            <person name="Riley R."/>
            <person name="Sitrit Y."/>
            <person name="Stielow B."/>
            <person name="Szollosi G."/>
            <person name="Zifcakova L."/>
            <person name="Stursova M."/>
            <person name="Spatafora J.W."/>
            <person name="Tedersoo L."/>
            <person name="Vaario L.-M."/>
            <person name="Yamada A."/>
            <person name="Yan M."/>
            <person name="Wang P."/>
            <person name="Xu J."/>
            <person name="Bruns T."/>
            <person name="Baldrian P."/>
            <person name="Vilgalys R."/>
            <person name="Henrissat B."/>
            <person name="Grigoriev I.V."/>
            <person name="Hibbett D."/>
            <person name="Nagy L.G."/>
            <person name="Martin F.M."/>
        </authorList>
    </citation>
    <scope>NUCLEOTIDE SEQUENCE</scope>
    <source>
        <strain evidence="1">P2</strain>
    </source>
</reference>
<reference evidence="1" key="2">
    <citation type="journal article" date="2020" name="Nat. Commun.">
        <title>Large-scale genome sequencing of mycorrhizal fungi provides insights into the early evolution of symbiotic traits.</title>
        <authorList>
            <person name="Miyauchi S."/>
            <person name="Kiss E."/>
            <person name="Kuo A."/>
            <person name="Drula E."/>
            <person name="Kohler A."/>
            <person name="Sanchez-Garcia M."/>
            <person name="Morin E."/>
            <person name="Andreopoulos B."/>
            <person name="Barry K.W."/>
            <person name="Bonito G."/>
            <person name="Buee M."/>
            <person name="Carver A."/>
            <person name="Chen C."/>
            <person name="Cichocki N."/>
            <person name="Clum A."/>
            <person name="Culley D."/>
            <person name="Crous P.W."/>
            <person name="Fauchery L."/>
            <person name="Girlanda M."/>
            <person name="Hayes R.D."/>
            <person name="Keri Z."/>
            <person name="LaButti K."/>
            <person name="Lipzen A."/>
            <person name="Lombard V."/>
            <person name="Magnuson J."/>
            <person name="Maillard F."/>
            <person name="Murat C."/>
            <person name="Nolan M."/>
            <person name="Ohm R.A."/>
            <person name="Pangilinan J."/>
            <person name="Pereira M.F."/>
            <person name="Perotto S."/>
            <person name="Peter M."/>
            <person name="Pfister S."/>
            <person name="Riley R."/>
            <person name="Sitrit Y."/>
            <person name="Stielow J.B."/>
            <person name="Szollosi G."/>
            <person name="Zifcakova L."/>
            <person name="Stursova M."/>
            <person name="Spatafora J.W."/>
            <person name="Tedersoo L."/>
            <person name="Vaario L.M."/>
            <person name="Yamada A."/>
            <person name="Yan M."/>
            <person name="Wang P."/>
            <person name="Xu J."/>
            <person name="Bruns T."/>
            <person name="Baldrian P."/>
            <person name="Vilgalys R."/>
            <person name="Dunand C."/>
            <person name="Henrissat B."/>
            <person name="Grigoriev I.V."/>
            <person name="Hibbett D."/>
            <person name="Nagy L.G."/>
            <person name="Martin F.M."/>
        </authorList>
    </citation>
    <scope>NUCLEOTIDE SEQUENCE</scope>
    <source>
        <strain evidence="1">P2</strain>
    </source>
</reference>
<protein>
    <submittedName>
        <fullName evidence="1">Uncharacterized protein</fullName>
    </submittedName>
</protein>
<sequence length="231" mass="26414">MASDNQPMRELILSSRCILNSRFIDSNTREVLYSTRTPKGRFSRDSVTTITRHTPSTNQPCGSKSDPPPIPQSASPNLPEKVAPPPNYTPESKQEPTDGGNEIEITKIRWKFFDDTLFEHDSRTENVNQIIKKSGLRPLRFNRTFDVNGVSYKWDLGLVGFDTPTLKLNDRTEAVVAKFHRAYPFTRAKPTLELRQGFEDILDTIVMTLVWAEWRQMLGMSIVIPIMILFL</sequence>
<gene>
    <name evidence="1" type="ORF">BDM02DRAFT_1265348</name>
</gene>
<keyword evidence="2" id="KW-1185">Reference proteome</keyword>
<accession>A0ACB6Z338</accession>
<proteinExistence type="predicted"/>
<organism evidence="1 2">
    <name type="scientific">Thelephora ganbajun</name>
    <name type="common">Ganba fungus</name>
    <dbReference type="NCBI Taxonomy" id="370292"/>
    <lineage>
        <taxon>Eukaryota</taxon>
        <taxon>Fungi</taxon>
        <taxon>Dikarya</taxon>
        <taxon>Basidiomycota</taxon>
        <taxon>Agaricomycotina</taxon>
        <taxon>Agaricomycetes</taxon>
        <taxon>Thelephorales</taxon>
        <taxon>Thelephoraceae</taxon>
        <taxon>Thelephora</taxon>
    </lineage>
</organism>
<evidence type="ECO:0000313" key="2">
    <source>
        <dbReference type="Proteomes" id="UP000886501"/>
    </source>
</evidence>
<dbReference type="EMBL" id="MU118171">
    <property type="protein sequence ID" value="KAF9643978.1"/>
    <property type="molecule type" value="Genomic_DNA"/>
</dbReference>
<comment type="caution">
    <text evidence="1">The sequence shown here is derived from an EMBL/GenBank/DDBJ whole genome shotgun (WGS) entry which is preliminary data.</text>
</comment>
<name>A0ACB6Z338_THEGA</name>
<evidence type="ECO:0000313" key="1">
    <source>
        <dbReference type="EMBL" id="KAF9643978.1"/>
    </source>
</evidence>
<dbReference type="Proteomes" id="UP000886501">
    <property type="component" value="Unassembled WGS sequence"/>
</dbReference>